<sequence>MAPQSGPTPAVVAGLGAAGGTGGSGDGGAGGAEEQNEQQYRALLRQEQEAHLCVEELLREVQDTALHERTERQSNEARALQELSTLRAHLGNMDRLISFEKATQQCQLDRELSVTDGDKEPACAIMWPTGMGGCICDVLLVRLPDRGPDAAAALGTRILPAEPGAAGLGPPATSACSRGACGSRAGFSWWPHCRASGGQPDSGASLGTSRQAVELDGLRTASRTGSRGLPAPAGAQWPAHRAGPRGGIGVGARCRGSFATSSASGT</sequence>
<reference evidence="2" key="1">
    <citation type="submission" date="2021-01" db="EMBL/GenBank/DDBJ databases">
        <authorList>
            <person name="Corre E."/>
            <person name="Pelletier E."/>
            <person name="Niang G."/>
            <person name="Scheremetjew M."/>
            <person name="Finn R."/>
            <person name="Kale V."/>
            <person name="Holt S."/>
            <person name="Cochrane G."/>
            <person name="Meng A."/>
            <person name="Brown T."/>
            <person name="Cohen L."/>
        </authorList>
    </citation>
    <scope>NUCLEOTIDE SEQUENCE</scope>
    <source>
        <strain evidence="2">CCMP3105</strain>
    </source>
</reference>
<feature type="compositionally biased region" description="Gly residues" evidence="1">
    <location>
        <begin position="16"/>
        <end position="31"/>
    </location>
</feature>
<gene>
    <name evidence="2" type="ORF">AMON00008_LOCUS2116</name>
</gene>
<accession>A0A7S4PV15</accession>
<feature type="region of interest" description="Disordered" evidence="1">
    <location>
        <begin position="220"/>
        <end position="266"/>
    </location>
</feature>
<evidence type="ECO:0000256" key="1">
    <source>
        <dbReference type="SAM" id="MobiDB-lite"/>
    </source>
</evidence>
<dbReference type="EMBL" id="HBNR01003000">
    <property type="protein sequence ID" value="CAE4562497.1"/>
    <property type="molecule type" value="Transcribed_RNA"/>
</dbReference>
<organism evidence="2">
    <name type="scientific">Alexandrium monilatum</name>
    <dbReference type="NCBI Taxonomy" id="311494"/>
    <lineage>
        <taxon>Eukaryota</taxon>
        <taxon>Sar</taxon>
        <taxon>Alveolata</taxon>
        <taxon>Dinophyceae</taxon>
        <taxon>Gonyaulacales</taxon>
        <taxon>Pyrocystaceae</taxon>
        <taxon>Alexandrium</taxon>
    </lineage>
</organism>
<evidence type="ECO:0000313" key="2">
    <source>
        <dbReference type="EMBL" id="CAE4562497.1"/>
    </source>
</evidence>
<name>A0A7S4PV15_9DINO</name>
<proteinExistence type="predicted"/>
<dbReference type="AlphaFoldDB" id="A0A7S4PV15"/>
<feature type="region of interest" description="Disordered" evidence="1">
    <location>
        <begin position="1"/>
        <end position="38"/>
    </location>
</feature>
<protein>
    <submittedName>
        <fullName evidence="2">Uncharacterized protein</fullName>
    </submittedName>
</protein>